<evidence type="ECO:0000256" key="13">
    <source>
        <dbReference type="SAM" id="Phobius"/>
    </source>
</evidence>
<keyword evidence="3" id="KW-0813">Transport</keyword>
<evidence type="ECO:0000256" key="5">
    <source>
        <dbReference type="ARBA" id="ARBA00022519"/>
    </source>
</evidence>
<feature type="binding site" evidence="12">
    <location>
        <position position="326"/>
    </location>
    <ligand>
        <name>K(+)</name>
        <dbReference type="ChEBI" id="CHEBI:29103"/>
    </ligand>
</feature>
<dbReference type="Proteomes" id="UP001155057">
    <property type="component" value="Unassembled WGS sequence"/>
</dbReference>
<dbReference type="PANTHER" id="PTHR32024:SF2">
    <property type="entry name" value="TRK SYSTEM POTASSIUM UPTAKE PROTEIN TRKG-RELATED"/>
    <property type="match status" value="1"/>
</dbReference>
<proteinExistence type="inferred from homology"/>
<keyword evidence="10" id="KW-0406">Ion transport</keyword>
<evidence type="ECO:0000256" key="2">
    <source>
        <dbReference type="ARBA" id="ARBA00009137"/>
    </source>
</evidence>
<dbReference type="AlphaFoldDB" id="A0A9X2PGS1"/>
<evidence type="ECO:0000256" key="7">
    <source>
        <dbReference type="ARBA" id="ARBA00022692"/>
    </source>
</evidence>
<keyword evidence="6" id="KW-0633">Potassium transport</keyword>
<feature type="binding site" evidence="12">
    <location>
        <position position="327"/>
    </location>
    <ligand>
        <name>K(+)</name>
        <dbReference type="ChEBI" id="CHEBI:29103"/>
    </ligand>
</feature>
<keyword evidence="5" id="KW-0997">Cell inner membrane</keyword>
<feature type="transmembrane region" description="Helical" evidence="13">
    <location>
        <begin position="341"/>
        <end position="362"/>
    </location>
</feature>
<evidence type="ECO:0000256" key="11">
    <source>
        <dbReference type="ARBA" id="ARBA00023136"/>
    </source>
</evidence>
<protein>
    <submittedName>
        <fullName evidence="14">Trk system potassium uptake protein TrkH</fullName>
    </submittedName>
</protein>
<evidence type="ECO:0000256" key="9">
    <source>
        <dbReference type="ARBA" id="ARBA00022989"/>
    </source>
</evidence>
<evidence type="ECO:0000256" key="1">
    <source>
        <dbReference type="ARBA" id="ARBA00004429"/>
    </source>
</evidence>
<comment type="similarity">
    <text evidence="2">Belongs to the TrkH potassium transport family.</text>
</comment>
<dbReference type="EMBL" id="JANUAE010000001">
    <property type="protein sequence ID" value="MCS3708709.1"/>
    <property type="molecule type" value="Genomic_DNA"/>
</dbReference>
<reference evidence="14" key="1">
    <citation type="submission" date="2022-08" db="EMBL/GenBank/DDBJ databases">
        <title>Genomic Encyclopedia of Type Strains, Phase V (KMG-V): Genome sequencing to study the core and pangenomes of soil and plant-associated prokaryotes.</title>
        <authorList>
            <person name="Whitman W."/>
        </authorList>
    </citation>
    <scope>NUCLEOTIDE SEQUENCE</scope>
    <source>
        <strain evidence="14">SP3049</strain>
    </source>
</reference>
<dbReference type="RefSeq" id="WP_112904465.1">
    <property type="nucleotide sequence ID" value="NZ_CALTSL010000003.1"/>
</dbReference>
<dbReference type="GO" id="GO:0005886">
    <property type="term" value="C:plasma membrane"/>
    <property type="evidence" value="ECO:0007669"/>
    <property type="project" value="UniProtKB-SubCell"/>
</dbReference>
<evidence type="ECO:0000256" key="8">
    <source>
        <dbReference type="ARBA" id="ARBA00022958"/>
    </source>
</evidence>
<dbReference type="GeneID" id="83729206"/>
<feature type="transmembrane region" description="Helical" evidence="13">
    <location>
        <begin position="475"/>
        <end position="497"/>
    </location>
</feature>
<name>A0A9X2PGS1_9BACT</name>
<feature type="transmembrane region" description="Helical" evidence="13">
    <location>
        <begin position="444"/>
        <end position="463"/>
    </location>
</feature>
<evidence type="ECO:0000256" key="12">
    <source>
        <dbReference type="PIRSR" id="PIRSR006247-1"/>
    </source>
</evidence>
<keyword evidence="9 13" id="KW-1133">Transmembrane helix</keyword>
<keyword evidence="12" id="KW-0479">Metal-binding</keyword>
<keyword evidence="7 13" id="KW-0812">Transmembrane</keyword>
<keyword evidence="8 12" id="KW-0630">Potassium</keyword>
<evidence type="ECO:0000313" key="14">
    <source>
        <dbReference type="EMBL" id="MCS3708709.1"/>
    </source>
</evidence>
<feature type="transmembrane region" description="Helical" evidence="13">
    <location>
        <begin position="246"/>
        <end position="270"/>
    </location>
</feature>
<evidence type="ECO:0000256" key="4">
    <source>
        <dbReference type="ARBA" id="ARBA00022475"/>
    </source>
</evidence>
<dbReference type="InterPro" id="IPR004772">
    <property type="entry name" value="TrkH"/>
</dbReference>
<feature type="binding site" evidence="12">
    <location>
        <position position="231"/>
    </location>
    <ligand>
        <name>K(+)</name>
        <dbReference type="ChEBI" id="CHEBI:29103"/>
    </ligand>
</feature>
<dbReference type="Pfam" id="PF02386">
    <property type="entry name" value="TrkH"/>
    <property type="match status" value="1"/>
</dbReference>
<accession>A0A9X2PGS1</accession>
<dbReference type="GO" id="GO:0046872">
    <property type="term" value="F:metal ion binding"/>
    <property type="evidence" value="ECO:0007669"/>
    <property type="project" value="UniProtKB-KW"/>
</dbReference>
<feature type="transmembrane region" description="Helical" evidence="13">
    <location>
        <begin position="71"/>
        <end position="91"/>
    </location>
</feature>
<feature type="binding site" evidence="12">
    <location>
        <position position="449"/>
    </location>
    <ligand>
        <name>K(+)</name>
        <dbReference type="ChEBI" id="CHEBI:29103"/>
    </ligand>
</feature>
<comment type="subcellular location">
    <subcellularLocation>
        <location evidence="1">Cell inner membrane</location>
        <topology evidence="1">Multi-pass membrane protein</topology>
    </subcellularLocation>
</comment>
<dbReference type="InterPro" id="IPR003445">
    <property type="entry name" value="Cat_transpt"/>
</dbReference>
<feature type="transmembrane region" description="Helical" evidence="13">
    <location>
        <begin position="40"/>
        <end position="59"/>
    </location>
</feature>
<keyword evidence="11 13" id="KW-0472">Membrane</keyword>
<organism evidence="14 15">
    <name type="scientific">Salinibacter ruber</name>
    <dbReference type="NCBI Taxonomy" id="146919"/>
    <lineage>
        <taxon>Bacteria</taxon>
        <taxon>Pseudomonadati</taxon>
        <taxon>Rhodothermota</taxon>
        <taxon>Rhodothermia</taxon>
        <taxon>Rhodothermales</taxon>
        <taxon>Salinibacteraceae</taxon>
        <taxon>Salinibacter</taxon>
    </lineage>
</organism>
<keyword evidence="4" id="KW-1003">Cell membrane</keyword>
<comment type="caution">
    <text evidence="14">The sequence shown here is derived from an EMBL/GenBank/DDBJ whole genome shotgun (WGS) entry which is preliminary data.</text>
</comment>
<evidence type="ECO:0000313" key="15">
    <source>
        <dbReference type="Proteomes" id="UP001155057"/>
    </source>
</evidence>
<sequence length="499" mass="53412">MIAARRLRRVSSVLGPVLKWFSAVFSVPIATALYHGTSVVPFLVPLGLSFGAGALAEWIGGDSELTVQDGFLLVTLTWVLVSLLGSVPYLLSGTGSFATPINAIFESFSGFSATGSTILLDISIEKHGAALMLWRQLTQWIAGMGILALAVAVLPRLSAGGAQFLDAEVPGPRLERLTPHIAETARRLWLLYIGCSVVLLVLLLGVHYAGLAPRMTPYQALAHVFTTIPSGGFSPQARSIEAFAPAVQWILVPFMFVAAMNFTLLWQAIVSTPTAPARDTEFRVYLSVFVVGSLLVSAMLWGNGQFAGLEDTLRHGTFQTATLLTTTGYASTDFAVWSEEVLVVLLLLMFASGCVGSTSGGLKLMRWTVGFKVIGRELFQMIHPSSVRPMWLGRRTVKEPVVRGILIVILTYLLLVVGGTGFIAVDAHRVGIDLSISEALSGTLVVLGNIGPGFGAVGPMGGFEALPVPTKVFMCLLMVAGRLEVMTFLVVLSPSYWRG</sequence>
<feature type="transmembrane region" description="Helical" evidence="13">
    <location>
        <begin position="282"/>
        <end position="301"/>
    </location>
</feature>
<feature type="transmembrane region" description="Helical" evidence="13">
    <location>
        <begin position="137"/>
        <end position="154"/>
    </location>
</feature>
<feature type="transmembrane region" description="Helical" evidence="13">
    <location>
        <begin position="404"/>
        <end position="424"/>
    </location>
</feature>
<evidence type="ECO:0000256" key="10">
    <source>
        <dbReference type="ARBA" id="ARBA00023065"/>
    </source>
</evidence>
<evidence type="ECO:0000256" key="6">
    <source>
        <dbReference type="ARBA" id="ARBA00022538"/>
    </source>
</evidence>
<feature type="transmembrane region" description="Helical" evidence="13">
    <location>
        <begin position="12"/>
        <end position="34"/>
    </location>
</feature>
<feature type="transmembrane region" description="Helical" evidence="13">
    <location>
        <begin position="189"/>
        <end position="209"/>
    </location>
</feature>
<dbReference type="PIRSF" id="PIRSF006247">
    <property type="entry name" value="TrkH"/>
    <property type="match status" value="1"/>
</dbReference>
<gene>
    <name evidence="14" type="ORF">GGP61_000296</name>
</gene>
<feature type="binding site" evidence="12">
    <location>
        <position position="114"/>
    </location>
    <ligand>
        <name>K(+)</name>
        <dbReference type="ChEBI" id="CHEBI:29103"/>
    </ligand>
</feature>
<dbReference type="PANTHER" id="PTHR32024">
    <property type="entry name" value="TRK SYSTEM POTASSIUM UPTAKE PROTEIN TRKG-RELATED"/>
    <property type="match status" value="1"/>
</dbReference>
<dbReference type="GO" id="GO:0015379">
    <property type="term" value="F:potassium:chloride symporter activity"/>
    <property type="evidence" value="ECO:0007669"/>
    <property type="project" value="InterPro"/>
</dbReference>
<evidence type="ECO:0000256" key="3">
    <source>
        <dbReference type="ARBA" id="ARBA00022448"/>
    </source>
</evidence>